<dbReference type="EMBL" id="JBAFVH010000002">
    <property type="protein sequence ID" value="MFG1371217.1"/>
    <property type="molecule type" value="Genomic_DNA"/>
</dbReference>
<dbReference type="Proteomes" id="UP001604002">
    <property type="component" value="Unassembled WGS sequence"/>
</dbReference>
<accession>A0ABW6ZR77</accession>
<evidence type="ECO:0000256" key="1">
    <source>
        <dbReference type="SAM" id="SignalP"/>
    </source>
</evidence>
<evidence type="ECO:0000313" key="3">
    <source>
        <dbReference type="Proteomes" id="UP001604002"/>
    </source>
</evidence>
<reference evidence="2 3" key="1">
    <citation type="submission" date="2024-02" db="EMBL/GenBank/DDBJ databases">
        <title>Expansion and revision of Xanthobacter and proposal of Roseixanthobacter gen. nov.</title>
        <authorList>
            <person name="Soltysiak M.P.M."/>
            <person name="Jalihal A."/>
            <person name="Ory A."/>
            <person name="Chrisophersen C."/>
            <person name="Lee A.D."/>
            <person name="Boulton J."/>
            <person name="Springer M."/>
        </authorList>
    </citation>
    <scope>NUCLEOTIDE SEQUENCE [LARGE SCALE GENOMIC DNA]</scope>
    <source>
        <strain evidence="2 3">23A</strain>
    </source>
</reference>
<protein>
    <recommendedName>
        <fullName evidence="4">Lipoprotein</fullName>
    </recommendedName>
</protein>
<evidence type="ECO:0008006" key="4">
    <source>
        <dbReference type="Google" id="ProtNLM"/>
    </source>
</evidence>
<gene>
    <name evidence="2" type="ORF">V5F32_03490</name>
</gene>
<keyword evidence="3" id="KW-1185">Reference proteome</keyword>
<feature type="signal peptide" evidence="1">
    <location>
        <begin position="1"/>
        <end position="24"/>
    </location>
</feature>
<dbReference type="PROSITE" id="PS51257">
    <property type="entry name" value="PROKAR_LIPOPROTEIN"/>
    <property type="match status" value="1"/>
</dbReference>
<proteinExistence type="predicted"/>
<name>A0ABW6ZR77_9HYPH</name>
<sequence>MMVRVRIALAVSAWLIAGAGAAVACSCSQPPAHVKGREAIEAWQLEAAETVVRGRVTQMTAGANATLDGKPVVRADFVVDEVVKGEIGGRQLRLVTLFGLGDCGSAGLLLTAIGWNRPVRIEVKALPGADDYFIHSCGYGVVEPPQR</sequence>
<keyword evidence="1" id="KW-0732">Signal</keyword>
<comment type="caution">
    <text evidence="2">The sequence shown here is derived from an EMBL/GenBank/DDBJ whole genome shotgun (WGS) entry which is preliminary data.</text>
</comment>
<organism evidence="2 3">
    <name type="scientific">Xanthobacter oligotrophicus</name>
    <dbReference type="NCBI Taxonomy" id="2607286"/>
    <lineage>
        <taxon>Bacteria</taxon>
        <taxon>Pseudomonadati</taxon>
        <taxon>Pseudomonadota</taxon>
        <taxon>Alphaproteobacteria</taxon>
        <taxon>Hyphomicrobiales</taxon>
        <taxon>Xanthobacteraceae</taxon>
        <taxon>Xanthobacter</taxon>
    </lineage>
</organism>
<dbReference type="RefSeq" id="WP_393991238.1">
    <property type="nucleotide sequence ID" value="NZ_JBAFVH010000002.1"/>
</dbReference>
<feature type="chain" id="PRO_5046755665" description="Lipoprotein" evidence="1">
    <location>
        <begin position="25"/>
        <end position="147"/>
    </location>
</feature>
<evidence type="ECO:0000313" key="2">
    <source>
        <dbReference type="EMBL" id="MFG1371217.1"/>
    </source>
</evidence>